<dbReference type="AlphaFoldDB" id="D4MZI5"/>
<dbReference type="PATRIC" id="fig|245018.3.peg.1270"/>
<reference evidence="1 2" key="2">
    <citation type="submission" date="2010-03" db="EMBL/GenBank/DDBJ databases">
        <authorList>
            <person name="Pajon A."/>
        </authorList>
    </citation>
    <scope>NUCLEOTIDE SEQUENCE [LARGE SCALE GENOMIC DNA]</scope>
    <source>
        <strain evidence="1 2">SSC/2</strain>
    </source>
</reference>
<organism evidence="1 2">
    <name type="scientific">Anaerostipes hadrus</name>
    <dbReference type="NCBI Taxonomy" id="649756"/>
    <lineage>
        <taxon>Bacteria</taxon>
        <taxon>Bacillati</taxon>
        <taxon>Bacillota</taxon>
        <taxon>Clostridia</taxon>
        <taxon>Lachnospirales</taxon>
        <taxon>Lachnospiraceae</taxon>
        <taxon>Anaerostipes</taxon>
    </lineage>
</organism>
<proteinExistence type="predicted"/>
<dbReference type="EMBL" id="FP929061">
    <property type="protein sequence ID" value="CBL38030.1"/>
    <property type="molecule type" value="Genomic_DNA"/>
</dbReference>
<sequence length="338" mass="39854">MNTKRRLSDDLSNDSEILSEKRFVKLYKEELESIEKQIHDLKKLDQKDFDVKPEVEGKARLYYRTFAREFYDVCEGRVSDEEFFDLWEREEELKAGLNSINSLEGEQKQLEKELVHANEDETMMNGKIKAAQEKRRNKKALFISFLCMAAAVCGVSAGYLYHFEMNAKDYLWQLSAGAVIILLLLVILFQSQRKAGDQLKLLEMMVTHKSYTGKRLEDDKREIGNDLKFYYEKFEKVFSYISPEQWKLFDFCGKVSARLRFSDAILEASNDLERLLEKNQWDNPGIWMYHPKVLYDLIKRKDYLNTLNDRKDICNQELIRHEQILEGIGEQADSETIE</sequence>
<gene>
    <name evidence="1" type="ORF">CL2_10300</name>
</gene>
<dbReference type="STRING" id="649756.ERS852387_00930"/>
<dbReference type="RefSeq" id="WP_008392609.1">
    <property type="nucleotide sequence ID" value="NC_021016.1"/>
</dbReference>
<dbReference type="KEGG" id="bprl:CL2_10300"/>
<evidence type="ECO:0000313" key="2">
    <source>
        <dbReference type="Proteomes" id="UP000008960"/>
    </source>
</evidence>
<reference evidence="1 2" key="1">
    <citation type="submission" date="2010-03" db="EMBL/GenBank/DDBJ databases">
        <title>The genome sequence of Clostridiales sp. SSC/2.</title>
        <authorList>
            <consortium name="metaHIT consortium -- http://www.metahit.eu/"/>
            <person name="Pajon A."/>
            <person name="Turner K."/>
            <person name="Parkhill J."/>
            <person name="Duncan S."/>
            <person name="Flint H."/>
        </authorList>
    </citation>
    <scope>NUCLEOTIDE SEQUENCE [LARGE SCALE GENOMIC DNA]</scope>
    <source>
        <strain evidence="1 2">SSC/2</strain>
    </source>
</reference>
<evidence type="ECO:0000313" key="1">
    <source>
        <dbReference type="EMBL" id="CBL38030.1"/>
    </source>
</evidence>
<protein>
    <submittedName>
        <fullName evidence="1">Uncharacterized protein</fullName>
    </submittedName>
</protein>
<name>D4MZI5_ANAHA</name>
<dbReference type="Proteomes" id="UP000008960">
    <property type="component" value="Chromosome"/>
</dbReference>
<accession>D4MZI5</accession>